<gene>
    <name evidence="1" type="ORF">ACFO8Q_04180</name>
</gene>
<evidence type="ECO:0000313" key="2">
    <source>
        <dbReference type="Proteomes" id="UP001596002"/>
    </source>
</evidence>
<proteinExistence type="predicted"/>
<dbReference type="NCBIfam" id="TIGR04129">
    <property type="entry name" value="CxxH_BA5709"/>
    <property type="match status" value="1"/>
</dbReference>
<evidence type="ECO:0000313" key="1">
    <source>
        <dbReference type="EMBL" id="MFC4766576.1"/>
    </source>
</evidence>
<comment type="caution">
    <text evidence="1">The sequence shown here is derived from an EMBL/GenBank/DDBJ whole genome shotgun (WGS) entry which is preliminary data.</text>
</comment>
<dbReference type="EMBL" id="JBHSHC010000024">
    <property type="protein sequence ID" value="MFC4766576.1"/>
    <property type="molecule type" value="Genomic_DNA"/>
</dbReference>
<accession>A0ABV9PWE7</accession>
<dbReference type="InterPro" id="IPR025626">
    <property type="entry name" value="YyzF"/>
</dbReference>
<reference evidence="2" key="1">
    <citation type="journal article" date="2019" name="Int. J. Syst. Evol. Microbiol.">
        <title>The Global Catalogue of Microorganisms (GCM) 10K type strain sequencing project: providing services to taxonomists for standard genome sequencing and annotation.</title>
        <authorList>
            <consortium name="The Broad Institute Genomics Platform"/>
            <consortium name="The Broad Institute Genome Sequencing Center for Infectious Disease"/>
            <person name="Wu L."/>
            <person name="Ma J."/>
        </authorList>
    </citation>
    <scope>NUCLEOTIDE SEQUENCE [LARGE SCALE GENOMIC DNA]</scope>
    <source>
        <strain evidence="2">WYCCWR 12678</strain>
    </source>
</reference>
<sequence>MITACEEHIEMALDEFVNTYEQPPELRLIEETTLFDEPSSKCQFCGEPAKYLVTRDEQ</sequence>
<dbReference type="RefSeq" id="WP_380024473.1">
    <property type="nucleotide sequence ID" value="NZ_JBHSHC010000024.1"/>
</dbReference>
<dbReference type="Proteomes" id="UP001596002">
    <property type="component" value="Unassembled WGS sequence"/>
</dbReference>
<dbReference type="Pfam" id="PF14116">
    <property type="entry name" value="YyzF"/>
    <property type="match status" value="1"/>
</dbReference>
<protein>
    <submittedName>
        <fullName evidence="1">CxxH/CxxC protein</fullName>
    </submittedName>
</protein>
<name>A0ABV9PWE7_9BACL</name>
<organism evidence="1 2">
    <name type="scientific">Effusibacillus consociatus</name>
    <dbReference type="NCBI Taxonomy" id="1117041"/>
    <lineage>
        <taxon>Bacteria</taxon>
        <taxon>Bacillati</taxon>
        <taxon>Bacillota</taxon>
        <taxon>Bacilli</taxon>
        <taxon>Bacillales</taxon>
        <taxon>Alicyclobacillaceae</taxon>
        <taxon>Effusibacillus</taxon>
    </lineage>
</organism>
<keyword evidence="2" id="KW-1185">Reference proteome</keyword>